<sequence>MKLKVYELDYKLIEQDGHKYIKKALDFPDYYGENLDALYDCLCDLDCEIHFINASDVNDSIMDTFHDACNDNENLIIKFL</sequence>
<name>A0A8T3VGS1_9EURY</name>
<dbReference type="Proteomes" id="UP000713479">
    <property type="component" value="Unassembled WGS sequence"/>
</dbReference>
<dbReference type="Gene3D" id="3.30.370.10">
    <property type="entry name" value="Barstar-like"/>
    <property type="match status" value="1"/>
</dbReference>
<feature type="domain" description="Barstar (barnase inhibitor)" evidence="1">
    <location>
        <begin position="15"/>
        <end position="48"/>
    </location>
</feature>
<dbReference type="Pfam" id="PF01337">
    <property type="entry name" value="Barstar"/>
    <property type="match status" value="1"/>
</dbReference>
<dbReference type="AlphaFoldDB" id="A0A8T3VGS1"/>
<reference evidence="2" key="1">
    <citation type="submission" date="2019-04" db="EMBL/GenBank/DDBJ databases">
        <title>Evolution of Biomass-Degrading Anaerobic Consortia Revealed by Metagenomics.</title>
        <authorList>
            <person name="Peng X."/>
        </authorList>
    </citation>
    <scope>NUCLEOTIDE SEQUENCE</scope>
    <source>
        <strain evidence="2">SIG13</strain>
    </source>
</reference>
<dbReference type="InterPro" id="IPR000468">
    <property type="entry name" value="Barstar"/>
</dbReference>
<evidence type="ECO:0000313" key="3">
    <source>
        <dbReference type="Proteomes" id="UP000713479"/>
    </source>
</evidence>
<evidence type="ECO:0000313" key="2">
    <source>
        <dbReference type="EMBL" id="MBE6509777.1"/>
    </source>
</evidence>
<proteinExistence type="predicted"/>
<dbReference type="InterPro" id="IPR035905">
    <property type="entry name" value="Barstar-like_sf"/>
</dbReference>
<evidence type="ECO:0000259" key="1">
    <source>
        <dbReference type="Pfam" id="PF01337"/>
    </source>
</evidence>
<comment type="caution">
    <text evidence="2">The sequence shown here is derived from an EMBL/GenBank/DDBJ whole genome shotgun (WGS) entry which is preliminary data.</text>
</comment>
<gene>
    <name evidence="2" type="ORF">E7Z74_00690</name>
</gene>
<dbReference type="SUPFAM" id="SSF52038">
    <property type="entry name" value="Barstar-related"/>
    <property type="match status" value="1"/>
</dbReference>
<protein>
    <submittedName>
        <fullName evidence="2">Ribonuclease inhibitor</fullName>
    </submittedName>
</protein>
<accession>A0A8T3VGS1</accession>
<organism evidence="2 3">
    <name type="scientific">Methanobrevibacter millerae</name>
    <dbReference type="NCBI Taxonomy" id="230361"/>
    <lineage>
        <taxon>Archaea</taxon>
        <taxon>Methanobacteriati</taxon>
        <taxon>Methanobacteriota</taxon>
        <taxon>Methanomada group</taxon>
        <taxon>Methanobacteria</taxon>
        <taxon>Methanobacteriales</taxon>
        <taxon>Methanobacteriaceae</taxon>
        <taxon>Methanobrevibacter</taxon>
    </lineage>
</organism>
<dbReference type="EMBL" id="SUTF01000001">
    <property type="protein sequence ID" value="MBE6509777.1"/>
    <property type="molecule type" value="Genomic_DNA"/>
</dbReference>